<gene>
    <name evidence="8" type="ORF">GOP47_0017955</name>
</gene>
<evidence type="ECO:0000256" key="4">
    <source>
        <dbReference type="ARBA" id="ARBA00023122"/>
    </source>
</evidence>
<dbReference type="PANTHER" id="PTHR11689:SF144">
    <property type="entry name" value="CHLORIDE CHANNEL PROTEIN"/>
    <property type="match status" value="1"/>
</dbReference>
<keyword evidence="4 6" id="KW-0129">CBS domain</keyword>
<dbReference type="Pfam" id="PF00571">
    <property type="entry name" value="CBS"/>
    <property type="match status" value="1"/>
</dbReference>
<dbReference type="InterPro" id="IPR000644">
    <property type="entry name" value="CBS_dom"/>
</dbReference>
<evidence type="ECO:0000313" key="9">
    <source>
        <dbReference type="Proteomes" id="UP000886520"/>
    </source>
</evidence>
<evidence type="ECO:0000313" key="8">
    <source>
        <dbReference type="EMBL" id="KAI5067427.1"/>
    </source>
</evidence>
<dbReference type="PANTHER" id="PTHR11689">
    <property type="entry name" value="CHLORIDE CHANNEL PROTEIN CLC FAMILY MEMBER"/>
    <property type="match status" value="1"/>
</dbReference>
<comment type="caution">
    <text evidence="8">The sequence shown here is derived from an EMBL/GenBank/DDBJ whole genome shotgun (WGS) entry which is preliminary data.</text>
</comment>
<name>A0A9D4UGU5_ADICA</name>
<keyword evidence="2" id="KW-0677">Repeat</keyword>
<dbReference type="EMBL" id="JABFUD020000017">
    <property type="protein sequence ID" value="KAI5067427.1"/>
    <property type="molecule type" value="Genomic_DNA"/>
</dbReference>
<dbReference type="InterPro" id="IPR051280">
    <property type="entry name" value="Cl-channel/antiporter"/>
</dbReference>
<dbReference type="Proteomes" id="UP000886520">
    <property type="component" value="Chromosome 17"/>
</dbReference>
<evidence type="ECO:0000256" key="5">
    <source>
        <dbReference type="ARBA" id="ARBA00023214"/>
    </source>
</evidence>
<dbReference type="CDD" id="cd04591">
    <property type="entry name" value="CBS_pair_voltage-gated_CLC_euk_bac"/>
    <property type="match status" value="1"/>
</dbReference>
<evidence type="ECO:0000256" key="6">
    <source>
        <dbReference type="PROSITE-ProRule" id="PRU00703"/>
    </source>
</evidence>
<proteinExistence type="predicted"/>
<evidence type="ECO:0000259" key="7">
    <source>
        <dbReference type="PROSITE" id="PS51371"/>
    </source>
</evidence>
<accession>A0A9D4UGU5</accession>
<keyword evidence="9" id="KW-1185">Reference proteome</keyword>
<dbReference type="PROSITE" id="PS51371">
    <property type="entry name" value="CBS"/>
    <property type="match status" value="1"/>
</dbReference>
<protein>
    <recommendedName>
        <fullName evidence="7">CBS domain-containing protein</fullName>
    </recommendedName>
</protein>
<keyword evidence="3" id="KW-0406">Ion transport</keyword>
<dbReference type="InterPro" id="IPR046342">
    <property type="entry name" value="CBS_dom_sf"/>
</dbReference>
<keyword evidence="1" id="KW-0813">Transport</keyword>
<dbReference type="SUPFAM" id="SSF54631">
    <property type="entry name" value="CBS-domain pair"/>
    <property type="match status" value="1"/>
</dbReference>
<dbReference type="GO" id="GO:0015108">
    <property type="term" value="F:chloride transmembrane transporter activity"/>
    <property type="evidence" value="ECO:0007669"/>
    <property type="project" value="TreeGrafter"/>
</dbReference>
<evidence type="ECO:0000256" key="2">
    <source>
        <dbReference type="ARBA" id="ARBA00022737"/>
    </source>
</evidence>
<dbReference type="OrthoDB" id="428525at2759"/>
<dbReference type="AlphaFoldDB" id="A0A9D4UGU5"/>
<sequence length="199" mass="23048">MSSPVVTFNGIERVETIINVLNNISHNAFPLLHENSSAETAFFHGLIMRSQLIWLLKGKRFLFVGNSLEESFQFIECGKPEKGASAMIADVKITAKEQQMFVDLHPYANTSPYTIVDSTSLSKAYSLFRRLGLRHLCVVPKVPNGFPIVGILTRHDFMPDHTFSLFPHLRRREWKKMQIQRFFTRSIRTCRKLWRTSLY</sequence>
<evidence type="ECO:0000256" key="3">
    <source>
        <dbReference type="ARBA" id="ARBA00023065"/>
    </source>
</evidence>
<evidence type="ECO:0000256" key="1">
    <source>
        <dbReference type="ARBA" id="ARBA00022448"/>
    </source>
</evidence>
<reference evidence="8" key="1">
    <citation type="submission" date="2021-01" db="EMBL/GenBank/DDBJ databases">
        <title>Adiantum capillus-veneris genome.</title>
        <authorList>
            <person name="Fang Y."/>
            <person name="Liao Q."/>
        </authorList>
    </citation>
    <scope>NUCLEOTIDE SEQUENCE</scope>
    <source>
        <strain evidence="8">H3</strain>
        <tissue evidence="8">Leaf</tissue>
    </source>
</reference>
<organism evidence="8 9">
    <name type="scientific">Adiantum capillus-veneris</name>
    <name type="common">Maidenhair fern</name>
    <dbReference type="NCBI Taxonomy" id="13818"/>
    <lineage>
        <taxon>Eukaryota</taxon>
        <taxon>Viridiplantae</taxon>
        <taxon>Streptophyta</taxon>
        <taxon>Embryophyta</taxon>
        <taxon>Tracheophyta</taxon>
        <taxon>Polypodiopsida</taxon>
        <taxon>Polypodiidae</taxon>
        <taxon>Polypodiales</taxon>
        <taxon>Pteridineae</taxon>
        <taxon>Pteridaceae</taxon>
        <taxon>Vittarioideae</taxon>
        <taxon>Adiantum</taxon>
    </lineage>
</organism>
<feature type="domain" description="CBS" evidence="7">
    <location>
        <begin position="108"/>
        <end position="168"/>
    </location>
</feature>
<dbReference type="Gene3D" id="3.10.580.10">
    <property type="entry name" value="CBS-domain"/>
    <property type="match status" value="1"/>
</dbReference>
<keyword evidence="5" id="KW-0868">Chloride</keyword>